<feature type="binding site" evidence="6">
    <location>
        <position position="206"/>
    </location>
    <ligand>
        <name>FAD</name>
        <dbReference type="ChEBI" id="CHEBI:57692"/>
    </ligand>
</feature>
<dbReference type="SUPFAM" id="SSF51971">
    <property type="entry name" value="Nucleotide-binding domain"/>
    <property type="match status" value="1"/>
</dbReference>
<evidence type="ECO:0000256" key="2">
    <source>
        <dbReference type="ARBA" id="ARBA00006730"/>
    </source>
</evidence>
<evidence type="ECO:0000256" key="1">
    <source>
        <dbReference type="ARBA" id="ARBA00001974"/>
    </source>
</evidence>
<feature type="domain" description="FAD dependent oxidoreductase" evidence="8">
    <location>
        <begin position="4"/>
        <end position="345"/>
    </location>
</feature>
<keyword evidence="3" id="KW-0285">Flavoprotein</keyword>
<dbReference type="Pfam" id="PF01266">
    <property type="entry name" value="DAO"/>
    <property type="match status" value="1"/>
</dbReference>
<gene>
    <name evidence="9" type="ORF">QBC46DRAFT_372132</name>
</gene>
<evidence type="ECO:0000256" key="3">
    <source>
        <dbReference type="ARBA" id="ARBA00022630"/>
    </source>
</evidence>
<dbReference type="InterPro" id="IPR006076">
    <property type="entry name" value="FAD-dep_OxRdtase"/>
</dbReference>
<feature type="binding site" evidence="6">
    <location>
        <position position="182"/>
    </location>
    <ligand>
        <name>FAD</name>
        <dbReference type="ChEBI" id="CHEBI:57692"/>
    </ligand>
</feature>
<evidence type="ECO:0000259" key="8">
    <source>
        <dbReference type="Pfam" id="PF01266"/>
    </source>
</evidence>
<dbReference type="InterPro" id="IPR023209">
    <property type="entry name" value="DAO"/>
</dbReference>
<dbReference type="PIRSF" id="PIRSF000189">
    <property type="entry name" value="D-aa_oxidase"/>
    <property type="match status" value="1"/>
</dbReference>
<dbReference type="SUPFAM" id="SSF54373">
    <property type="entry name" value="FAD-linked reductases, C-terminal domain"/>
    <property type="match status" value="1"/>
</dbReference>
<keyword evidence="7" id="KW-0732">Signal</keyword>
<feature type="binding site" evidence="6">
    <location>
        <position position="333"/>
    </location>
    <ligand>
        <name>D-dopa</name>
        <dbReference type="ChEBI" id="CHEBI:149689"/>
    </ligand>
</feature>
<evidence type="ECO:0000313" key="9">
    <source>
        <dbReference type="EMBL" id="KAK3945401.1"/>
    </source>
</evidence>
<dbReference type="AlphaFoldDB" id="A0AAN6NHW9"/>
<organism evidence="9 10">
    <name type="scientific">Diplogelasinospora grovesii</name>
    <dbReference type="NCBI Taxonomy" id="303347"/>
    <lineage>
        <taxon>Eukaryota</taxon>
        <taxon>Fungi</taxon>
        <taxon>Dikarya</taxon>
        <taxon>Ascomycota</taxon>
        <taxon>Pezizomycotina</taxon>
        <taxon>Sordariomycetes</taxon>
        <taxon>Sordariomycetidae</taxon>
        <taxon>Sordariales</taxon>
        <taxon>Diplogelasinosporaceae</taxon>
        <taxon>Diplogelasinospora</taxon>
    </lineage>
</organism>
<dbReference type="GO" id="GO:0005737">
    <property type="term" value="C:cytoplasm"/>
    <property type="evidence" value="ECO:0007669"/>
    <property type="project" value="TreeGrafter"/>
</dbReference>
<proteinExistence type="inferred from homology"/>
<reference evidence="10" key="1">
    <citation type="journal article" date="2023" name="Mol. Phylogenet. Evol.">
        <title>Genome-scale phylogeny and comparative genomics of the fungal order Sordariales.</title>
        <authorList>
            <person name="Hensen N."/>
            <person name="Bonometti L."/>
            <person name="Westerberg I."/>
            <person name="Brannstrom I.O."/>
            <person name="Guillou S."/>
            <person name="Cros-Aarteil S."/>
            <person name="Calhoun S."/>
            <person name="Haridas S."/>
            <person name="Kuo A."/>
            <person name="Mondo S."/>
            <person name="Pangilinan J."/>
            <person name="Riley R."/>
            <person name="LaButti K."/>
            <person name="Andreopoulos B."/>
            <person name="Lipzen A."/>
            <person name="Chen C."/>
            <person name="Yan M."/>
            <person name="Daum C."/>
            <person name="Ng V."/>
            <person name="Clum A."/>
            <person name="Steindorff A."/>
            <person name="Ohm R.A."/>
            <person name="Martin F."/>
            <person name="Silar P."/>
            <person name="Natvig D.O."/>
            <person name="Lalanne C."/>
            <person name="Gautier V."/>
            <person name="Ament-Velasquez S.L."/>
            <person name="Kruys A."/>
            <person name="Hutchinson M.I."/>
            <person name="Powell A.J."/>
            <person name="Barry K."/>
            <person name="Miller A.N."/>
            <person name="Grigoriev I.V."/>
            <person name="Debuchy R."/>
            <person name="Gladieux P."/>
            <person name="Hiltunen Thoren M."/>
            <person name="Johannesson H."/>
        </authorList>
    </citation>
    <scope>NUCLEOTIDE SEQUENCE [LARGE SCALE GENOMIC DNA]</scope>
    <source>
        <strain evidence="10">CBS 340.73</strain>
    </source>
</reference>
<dbReference type="Gene3D" id="3.40.50.720">
    <property type="entry name" value="NAD(P)-binding Rossmann-like Domain"/>
    <property type="match status" value="1"/>
</dbReference>
<dbReference type="GO" id="GO:0019478">
    <property type="term" value="P:D-amino acid catabolic process"/>
    <property type="evidence" value="ECO:0007669"/>
    <property type="project" value="TreeGrafter"/>
</dbReference>
<protein>
    <submittedName>
        <fullName evidence="9">FAD dependent oxidoreductase</fullName>
    </submittedName>
</protein>
<evidence type="ECO:0000256" key="5">
    <source>
        <dbReference type="ARBA" id="ARBA00023002"/>
    </source>
</evidence>
<evidence type="ECO:0000256" key="6">
    <source>
        <dbReference type="PIRSR" id="PIRSR000189-1"/>
    </source>
</evidence>
<dbReference type="Gene3D" id="3.30.9.10">
    <property type="entry name" value="D-Amino Acid Oxidase, subunit A, domain 2"/>
    <property type="match status" value="1"/>
</dbReference>
<feature type="signal peptide" evidence="7">
    <location>
        <begin position="1"/>
        <end position="17"/>
    </location>
</feature>
<keyword evidence="10" id="KW-1185">Reference proteome</keyword>
<dbReference type="PANTHER" id="PTHR11530">
    <property type="entry name" value="D-AMINO ACID OXIDASE"/>
    <property type="match status" value="1"/>
</dbReference>
<keyword evidence="4 6" id="KW-0274">FAD</keyword>
<feature type="chain" id="PRO_5042890800" evidence="7">
    <location>
        <begin position="18"/>
        <end position="360"/>
    </location>
</feature>
<evidence type="ECO:0000313" key="10">
    <source>
        <dbReference type="Proteomes" id="UP001303473"/>
    </source>
</evidence>
<evidence type="ECO:0000256" key="4">
    <source>
        <dbReference type="ARBA" id="ARBA00022827"/>
    </source>
</evidence>
<dbReference type="GO" id="GO:0003884">
    <property type="term" value="F:D-amino-acid oxidase activity"/>
    <property type="evidence" value="ECO:0007669"/>
    <property type="project" value="InterPro"/>
</dbReference>
<dbReference type="PANTHER" id="PTHR11530:SF26">
    <property type="entry name" value="FAD DEPENDENT OXIDOREDUCTASE SUPERFAMILY (AFU_ORTHOLOGUE AFUA_5G13940)"/>
    <property type="match status" value="1"/>
</dbReference>
<name>A0AAN6NHW9_9PEZI</name>
<comment type="caution">
    <text evidence="9">The sequence shown here is derived from an EMBL/GenBank/DDBJ whole genome shotgun (WGS) entry which is preliminary data.</text>
</comment>
<evidence type="ECO:0000256" key="7">
    <source>
        <dbReference type="SAM" id="SignalP"/>
    </source>
</evidence>
<dbReference type="EMBL" id="MU853755">
    <property type="protein sequence ID" value="KAK3945401.1"/>
    <property type="molecule type" value="Genomic_DNA"/>
</dbReference>
<accession>A0AAN6NHW9</accession>
<keyword evidence="5" id="KW-0560">Oxidoreductase</keyword>
<comment type="cofactor">
    <cofactor evidence="1 6">
        <name>FAD</name>
        <dbReference type="ChEBI" id="CHEBI:57692"/>
    </cofactor>
</comment>
<comment type="similarity">
    <text evidence="2">Belongs to the DAMOX/DASOX family.</text>
</comment>
<dbReference type="GO" id="GO:0071949">
    <property type="term" value="F:FAD binding"/>
    <property type="evidence" value="ECO:0007669"/>
    <property type="project" value="InterPro"/>
</dbReference>
<dbReference type="Proteomes" id="UP001303473">
    <property type="component" value="Unassembled WGS sequence"/>
</dbReference>
<sequence length="360" mass="39185">MPHIIVIGAGVIGLSCGLELQNAGYDVTIVARDLPAPFEVIDSQAQINFSSPWAGAHNRFIPPNPQADPDGGEEHAMALATFARMDALAQAHPGEAGVTFMKGIEYLEAPVPEHYLSLTEDRAAELGYRDFRLLPAEQLPSDGKGVAWGCEYRTWCLNPMMYCCFLLRRFVIRGGKLHKREVRSAQEMFHHRQPELGAVDAVVNATGTGFGDDDKMFITRGQTCVVAEPCDATVTRQNADGSWTFCVPRGFDGGTVIGGTREPDNWSATPSAELRETLLQKLAVTYPPILGESGKLTPIRDIVGRRPTRRGGPRIEGEMSASGFVMHVYGFGGRGYELSWGAAERALEGVQSHLGEKAKL</sequence>